<feature type="region of interest" description="Disordered" evidence="1">
    <location>
        <begin position="140"/>
        <end position="194"/>
    </location>
</feature>
<dbReference type="AlphaFoldDB" id="A0A2T8KKF9"/>
<evidence type="ECO:0000256" key="1">
    <source>
        <dbReference type="SAM" id="MobiDB-lite"/>
    </source>
</evidence>
<proteinExistence type="predicted"/>
<dbReference type="Proteomes" id="UP000243499">
    <property type="component" value="Chromosome 3"/>
</dbReference>
<evidence type="ECO:0000313" key="2">
    <source>
        <dbReference type="EMBL" id="PVH62668.1"/>
    </source>
</evidence>
<gene>
    <name evidence="2" type="ORF">PAHAL_3G362800</name>
</gene>
<dbReference type="PANTHER" id="PTHR33170:SF2">
    <property type="entry name" value="OS12G0531500 PROTEIN"/>
    <property type="match status" value="1"/>
</dbReference>
<dbReference type="EMBL" id="CM008048">
    <property type="protein sequence ID" value="PVH62668.1"/>
    <property type="molecule type" value="Genomic_DNA"/>
</dbReference>
<name>A0A2T8KKF9_9POAL</name>
<organism evidence="2">
    <name type="scientific">Panicum hallii</name>
    <dbReference type="NCBI Taxonomy" id="206008"/>
    <lineage>
        <taxon>Eukaryota</taxon>
        <taxon>Viridiplantae</taxon>
        <taxon>Streptophyta</taxon>
        <taxon>Embryophyta</taxon>
        <taxon>Tracheophyta</taxon>
        <taxon>Spermatophyta</taxon>
        <taxon>Magnoliopsida</taxon>
        <taxon>Liliopsida</taxon>
        <taxon>Poales</taxon>
        <taxon>Poaceae</taxon>
        <taxon>PACMAD clade</taxon>
        <taxon>Panicoideae</taxon>
        <taxon>Panicodae</taxon>
        <taxon>Paniceae</taxon>
        <taxon>Panicinae</taxon>
        <taxon>Panicum</taxon>
        <taxon>Panicum sect. Panicum</taxon>
    </lineage>
</organism>
<accession>A0A2T8KKF9</accession>
<dbReference type="Gramene" id="PVH62668">
    <property type="protein sequence ID" value="PVH62668"/>
    <property type="gene ID" value="PAHAL_3G362800"/>
</dbReference>
<sequence>MSEKWDFQVRKFTANEFRVAFPDQNSLDTFSKLSKIVLGVYGLKVRISKSMVDPAASAVLQPAWIKIHGVPGFAREEDIIREITALVAEPIKVDEFSLLRDEPVRVRVNCRDPSKIRTIVEIFFNGVGYEISFIAQGVQGRTQGRGDGPPGSQNRHDDRSGKKRGKDREEDDNMRKMDRHDKEDGPTDREMEAS</sequence>
<dbReference type="PANTHER" id="PTHR33170">
    <property type="entry name" value="DUF4283 DOMAIN-CONTAINING PROTEIN-RELATED"/>
    <property type="match status" value="1"/>
</dbReference>
<protein>
    <submittedName>
        <fullName evidence="2">Uncharacterized protein</fullName>
    </submittedName>
</protein>
<reference evidence="2" key="1">
    <citation type="submission" date="2018-04" db="EMBL/GenBank/DDBJ databases">
        <title>WGS assembly of Panicum hallii.</title>
        <authorList>
            <person name="Lovell J."/>
            <person name="Jenkins J."/>
            <person name="Lowry D."/>
            <person name="Mamidi S."/>
            <person name="Sreedasyam A."/>
            <person name="Weng X."/>
            <person name="Barry K."/>
            <person name="Bonette J."/>
            <person name="Campitelli B."/>
            <person name="Daum C."/>
            <person name="Gordon S."/>
            <person name="Gould B."/>
            <person name="Lipzen A."/>
            <person name="Macqueen A."/>
            <person name="Palacio-Mejia J."/>
            <person name="Plott C."/>
            <person name="Shakirov E."/>
            <person name="Shu S."/>
            <person name="Yoshinaga Y."/>
            <person name="Zane M."/>
            <person name="Rokhsar D."/>
            <person name="Grimwood J."/>
            <person name="Schmutz J."/>
            <person name="Juenger T."/>
        </authorList>
    </citation>
    <scope>NUCLEOTIDE SEQUENCE [LARGE SCALE GENOMIC DNA]</scope>
    <source>
        <strain evidence="2">FIL2</strain>
    </source>
</reference>
<feature type="compositionally biased region" description="Basic and acidic residues" evidence="1">
    <location>
        <begin position="173"/>
        <end position="194"/>
    </location>
</feature>